<feature type="signal peptide" evidence="4">
    <location>
        <begin position="1"/>
        <end position="23"/>
    </location>
</feature>
<feature type="chain" id="PRO_5020594222" evidence="4">
    <location>
        <begin position="24"/>
        <end position="268"/>
    </location>
</feature>
<name>A0A4U8YXB3_METTU</name>
<organism evidence="6 7">
    <name type="scientific">Methylocella tundrae</name>
    <dbReference type="NCBI Taxonomy" id="227605"/>
    <lineage>
        <taxon>Bacteria</taxon>
        <taxon>Pseudomonadati</taxon>
        <taxon>Pseudomonadota</taxon>
        <taxon>Alphaproteobacteria</taxon>
        <taxon>Hyphomicrobiales</taxon>
        <taxon>Beijerinckiaceae</taxon>
        <taxon>Methylocella</taxon>
    </lineage>
</organism>
<comment type="similarity">
    <text evidence="2">Belongs to the virb1 family.</text>
</comment>
<protein>
    <submittedName>
        <fullName evidence="6">Lytic transglycosylase</fullName>
    </submittedName>
</protein>
<evidence type="ECO:0000313" key="6">
    <source>
        <dbReference type="EMBL" id="VFU07996.1"/>
    </source>
</evidence>
<dbReference type="Pfam" id="PF01464">
    <property type="entry name" value="SLT"/>
    <property type="match status" value="1"/>
</dbReference>
<evidence type="ECO:0000256" key="4">
    <source>
        <dbReference type="SAM" id="SignalP"/>
    </source>
</evidence>
<dbReference type="KEGG" id="mtun:MTUNDRAET4_1103"/>
<evidence type="ECO:0000259" key="5">
    <source>
        <dbReference type="Pfam" id="PF01464"/>
    </source>
</evidence>
<dbReference type="InterPro" id="IPR023346">
    <property type="entry name" value="Lysozyme-like_dom_sf"/>
</dbReference>
<dbReference type="PANTHER" id="PTHR37423:SF2">
    <property type="entry name" value="MEMBRANE-BOUND LYTIC MUREIN TRANSGLYCOSYLASE C"/>
    <property type="match status" value="1"/>
</dbReference>
<dbReference type="InterPro" id="IPR008258">
    <property type="entry name" value="Transglycosylase_SLT_dom_1"/>
</dbReference>
<feature type="domain" description="Transglycosylase SLT" evidence="5">
    <location>
        <begin position="84"/>
        <end position="178"/>
    </location>
</feature>
<dbReference type="Gene3D" id="1.10.530.10">
    <property type="match status" value="1"/>
</dbReference>
<evidence type="ECO:0000256" key="3">
    <source>
        <dbReference type="SAM" id="MobiDB-lite"/>
    </source>
</evidence>
<feature type="region of interest" description="Disordered" evidence="3">
    <location>
        <begin position="28"/>
        <end position="71"/>
    </location>
</feature>
<evidence type="ECO:0000256" key="2">
    <source>
        <dbReference type="ARBA" id="ARBA00009387"/>
    </source>
</evidence>
<proteinExistence type="inferred from homology"/>
<reference evidence="6 7" key="1">
    <citation type="submission" date="2019-03" db="EMBL/GenBank/DDBJ databases">
        <authorList>
            <person name="Kox A.R. M."/>
        </authorList>
    </citation>
    <scope>NUCLEOTIDE SEQUENCE [LARGE SCALE GENOMIC DNA]</scope>
    <source>
        <strain evidence="6">MTUNDRAET4 annotated genome</strain>
    </source>
</reference>
<dbReference type="AlphaFoldDB" id="A0A4U8YXB3"/>
<evidence type="ECO:0000256" key="1">
    <source>
        <dbReference type="ARBA" id="ARBA00007734"/>
    </source>
</evidence>
<dbReference type="Proteomes" id="UP000294360">
    <property type="component" value="Chromosome"/>
</dbReference>
<feature type="compositionally biased region" description="Low complexity" evidence="3">
    <location>
        <begin position="28"/>
        <end position="40"/>
    </location>
</feature>
<dbReference type="PANTHER" id="PTHR37423">
    <property type="entry name" value="SOLUBLE LYTIC MUREIN TRANSGLYCOSYLASE-RELATED"/>
    <property type="match status" value="1"/>
</dbReference>
<gene>
    <name evidence="6" type="ORF">MTUNDRAET4_1103</name>
</gene>
<dbReference type="RefSeq" id="WP_244605702.1">
    <property type="nucleotide sequence ID" value="NZ_CP139089.1"/>
</dbReference>
<keyword evidence="4" id="KW-0732">Signal</keyword>
<evidence type="ECO:0000313" key="7">
    <source>
        <dbReference type="Proteomes" id="UP000294360"/>
    </source>
</evidence>
<comment type="similarity">
    <text evidence="1">Belongs to the transglycosylase Slt family.</text>
</comment>
<dbReference type="EMBL" id="LR536450">
    <property type="protein sequence ID" value="VFU07996.1"/>
    <property type="molecule type" value="Genomic_DNA"/>
</dbReference>
<accession>A0A4U8YXB3</accession>
<dbReference type="SUPFAM" id="SSF53955">
    <property type="entry name" value="Lysozyme-like"/>
    <property type="match status" value="1"/>
</dbReference>
<sequence length="268" mass="28495">MAGKIAFASIGAICVALTAPVQAQSNAPAAPLPVARPASPGDAGRHDPAGADKTAQDNADDDRHEPAFSAASTDARKNFRTLLRREAGKTGLPPDIADAVVAIESGYDPTVIGDIGEIGLMQVRPETAAMLGFRGDATELARPEVNIHYGVVYLAEAWRLANGDLCRALMKYRAGHGEEQMSPLSATYCGRARAHLAALGSPFAAAASVPMVFESIQSKAPRAFRTARRGLPRLRTASTSRAFWAAHEARVAAISRRIEAKWRRMASR</sequence>